<feature type="transmembrane region" description="Helical" evidence="7">
    <location>
        <begin position="82"/>
        <end position="102"/>
    </location>
</feature>
<keyword evidence="4 7" id="KW-0812">Transmembrane</keyword>
<feature type="transmembrane region" description="Helical" evidence="7">
    <location>
        <begin position="195"/>
        <end position="212"/>
    </location>
</feature>
<protein>
    <submittedName>
        <fullName evidence="9">Membrane-bound acyltransferase YfiQ involved in biofilm formation</fullName>
    </submittedName>
</protein>
<dbReference type="GO" id="GO:0016746">
    <property type="term" value="F:acyltransferase activity"/>
    <property type="evidence" value="ECO:0007669"/>
    <property type="project" value="UniProtKB-KW"/>
</dbReference>
<dbReference type="InterPro" id="IPR002656">
    <property type="entry name" value="Acyl_transf_3_dom"/>
</dbReference>
<evidence type="ECO:0000313" key="10">
    <source>
        <dbReference type="Proteomes" id="UP001549363"/>
    </source>
</evidence>
<evidence type="ECO:0000313" key="9">
    <source>
        <dbReference type="EMBL" id="MET4559095.1"/>
    </source>
</evidence>
<dbReference type="EMBL" id="JBEPSB010000001">
    <property type="protein sequence ID" value="MET4559095.1"/>
    <property type="molecule type" value="Genomic_DNA"/>
</dbReference>
<comment type="similarity">
    <text evidence="2">Belongs to the acyltransferase 3 family.</text>
</comment>
<keyword evidence="6 7" id="KW-0472">Membrane</keyword>
<evidence type="ECO:0000259" key="8">
    <source>
        <dbReference type="Pfam" id="PF01757"/>
    </source>
</evidence>
<keyword evidence="5 7" id="KW-1133">Transmembrane helix</keyword>
<evidence type="ECO:0000256" key="6">
    <source>
        <dbReference type="ARBA" id="ARBA00023136"/>
    </source>
</evidence>
<feature type="transmembrane region" description="Helical" evidence="7">
    <location>
        <begin position="49"/>
        <end position="70"/>
    </location>
</feature>
<evidence type="ECO:0000256" key="7">
    <source>
        <dbReference type="SAM" id="Phobius"/>
    </source>
</evidence>
<name>A0ABV2PDS3_9BACI</name>
<feature type="transmembrane region" description="Helical" evidence="7">
    <location>
        <begin position="153"/>
        <end position="171"/>
    </location>
</feature>
<keyword evidence="9" id="KW-0012">Acyltransferase</keyword>
<accession>A0ABV2PDS3</accession>
<feature type="transmembrane region" description="Helical" evidence="7">
    <location>
        <begin position="256"/>
        <end position="274"/>
    </location>
</feature>
<dbReference type="RefSeq" id="WP_354470744.1">
    <property type="nucleotide sequence ID" value="NZ_JBEPSB010000001.1"/>
</dbReference>
<comment type="subcellular location">
    <subcellularLocation>
        <location evidence="1">Cell membrane</location>
        <topology evidence="1">Multi-pass membrane protein</topology>
    </subcellularLocation>
</comment>
<gene>
    <name evidence="9" type="ORF">ABIA69_000238</name>
</gene>
<feature type="domain" description="Acyltransferase 3" evidence="8">
    <location>
        <begin position="10"/>
        <end position="333"/>
    </location>
</feature>
<evidence type="ECO:0000256" key="4">
    <source>
        <dbReference type="ARBA" id="ARBA00022692"/>
    </source>
</evidence>
<organism evidence="9 10">
    <name type="scientific">Lysinibacillus parviboronicapiens</name>
    <dbReference type="NCBI Taxonomy" id="436516"/>
    <lineage>
        <taxon>Bacteria</taxon>
        <taxon>Bacillati</taxon>
        <taxon>Bacillota</taxon>
        <taxon>Bacilli</taxon>
        <taxon>Bacillales</taxon>
        <taxon>Bacillaceae</taxon>
        <taxon>Lysinibacillus</taxon>
    </lineage>
</organism>
<evidence type="ECO:0000256" key="2">
    <source>
        <dbReference type="ARBA" id="ARBA00007400"/>
    </source>
</evidence>
<feature type="transmembrane region" description="Helical" evidence="7">
    <location>
        <begin position="281"/>
        <end position="301"/>
    </location>
</feature>
<feature type="transmembrane region" description="Helical" evidence="7">
    <location>
        <begin position="122"/>
        <end position="141"/>
    </location>
</feature>
<feature type="transmembrane region" description="Helical" evidence="7">
    <location>
        <begin position="313"/>
        <end position="333"/>
    </location>
</feature>
<evidence type="ECO:0000256" key="5">
    <source>
        <dbReference type="ARBA" id="ARBA00022989"/>
    </source>
</evidence>
<sequence length="373" mass="43615">MKPVVKEIFLLRFIACLGIVLMHGVTLALDMYDIVENPLLAVLTSIQLALMFGTPLFIFISEFVIAYSYPNQLPQKFYVKRFKYIFIPFLFIGVLDAALHSIGTNSGEFEKKVILNLFEGNFHGYFIIIIFQFYFLHPLFVKYIAPKYPAYQVIITAFIINFGYLAFFNFLDPYEYFYYLPYVELEWSVLNKMPFPAWIAYFVTAYYCGRNYEIFLSLLHRFRYQLFVVFLFTLSGLLAIQVLGLITEIHSKRIDVVLYTLSVAFLLFFIASKIQRMPSFIIFISRYSFGIYLLHPLFNIMVKNFLVNYEEKLSIFFVVFLSFFVSTICAIYVTSILNKWKFGAYLVGQVHLHEKQSANIVTHSVIGHDTTVE</sequence>
<proteinExistence type="inferred from homology"/>
<evidence type="ECO:0000256" key="1">
    <source>
        <dbReference type="ARBA" id="ARBA00004651"/>
    </source>
</evidence>
<dbReference type="PANTHER" id="PTHR40074:SF2">
    <property type="entry name" value="O-ACETYLTRANSFERASE WECH"/>
    <property type="match status" value="1"/>
</dbReference>
<keyword evidence="10" id="KW-1185">Reference proteome</keyword>
<comment type="caution">
    <text evidence="9">The sequence shown here is derived from an EMBL/GenBank/DDBJ whole genome shotgun (WGS) entry which is preliminary data.</text>
</comment>
<evidence type="ECO:0000256" key="3">
    <source>
        <dbReference type="ARBA" id="ARBA00022475"/>
    </source>
</evidence>
<dbReference type="Pfam" id="PF01757">
    <property type="entry name" value="Acyl_transf_3"/>
    <property type="match status" value="1"/>
</dbReference>
<dbReference type="Proteomes" id="UP001549363">
    <property type="component" value="Unassembled WGS sequence"/>
</dbReference>
<keyword evidence="3" id="KW-1003">Cell membrane</keyword>
<keyword evidence="9" id="KW-0808">Transferase</keyword>
<reference evidence="9 10" key="1">
    <citation type="submission" date="2024-06" db="EMBL/GenBank/DDBJ databases">
        <title>Sorghum-associated microbial communities from plants grown in Nebraska, USA.</title>
        <authorList>
            <person name="Schachtman D."/>
        </authorList>
    </citation>
    <scope>NUCLEOTIDE SEQUENCE [LARGE SCALE GENOMIC DNA]</scope>
    <source>
        <strain evidence="9 10">736</strain>
    </source>
</reference>
<feature type="transmembrane region" description="Helical" evidence="7">
    <location>
        <begin position="224"/>
        <end position="244"/>
    </location>
</feature>
<dbReference type="PANTHER" id="PTHR40074">
    <property type="entry name" value="O-ACETYLTRANSFERASE WECH"/>
    <property type="match status" value="1"/>
</dbReference>
<feature type="transmembrane region" description="Helical" evidence="7">
    <location>
        <begin position="9"/>
        <end position="29"/>
    </location>
</feature>